<reference evidence="2" key="2">
    <citation type="submission" date="2025-08" db="UniProtKB">
        <authorList>
            <consortium name="Ensembl"/>
        </authorList>
    </citation>
    <scope>IDENTIFICATION</scope>
</reference>
<evidence type="ECO:0000313" key="3">
    <source>
        <dbReference type="Proteomes" id="UP000005226"/>
    </source>
</evidence>
<dbReference type="GeneTree" id="ENSGT01120000271942"/>
<feature type="compositionally biased region" description="Basic and acidic residues" evidence="1">
    <location>
        <begin position="548"/>
        <end position="572"/>
    </location>
</feature>
<feature type="compositionally biased region" description="Basic residues" evidence="1">
    <location>
        <begin position="573"/>
        <end position="582"/>
    </location>
</feature>
<reference evidence="2" key="3">
    <citation type="submission" date="2025-09" db="UniProtKB">
        <authorList>
            <consortium name="Ensembl"/>
        </authorList>
    </citation>
    <scope>IDENTIFICATION</scope>
</reference>
<dbReference type="Ensembl" id="ENSTRUT00000000611.3">
    <property type="protein sequence ID" value="ENSTRUP00000000608.3"/>
    <property type="gene ID" value="ENSTRUG00000000277.3"/>
</dbReference>
<evidence type="ECO:0008006" key="4">
    <source>
        <dbReference type="Google" id="ProtNLM"/>
    </source>
</evidence>
<dbReference type="InterPro" id="IPR031937">
    <property type="entry name" value="PNISR"/>
</dbReference>
<feature type="compositionally biased region" description="Basic residues" evidence="1">
    <location>
        <begin position="698"/>
        <end position="707"/>
    </location>
</feature>
<accession>H2RKE5</accession>
<feature type="compositionally biased region" description="Basic and acidic residues" evidence="1">
    <location>
        <begin position="583"/>
        <end position="597"/>
    </location>
</feature>
<sequence>MWDQGGQPWPQWPLSQQQWMQSFQHQQDPGQVDWAALAQAWIAQKESTGAEQQPPPNGQDIPGLEPAGQTNHSTFQGEPSFGRVWQPEWGIHGQPPPPPPPDQAWVPPGSAPMDVVTPSEDSNTQDSTEFNSESRHGVYPQNSHGYGAQPDSYAMAPMAMNQFDYQHGAASSFPPAPAGFPAPYWQGPPQNRRDVRPPGFRDRPRSPVQLPVKQEALTPLDAVKRRTLPAWIREGLEKMDREKQRKLERERMEKERESMVKDDHVKNRGGEEGDGPYVPHKSKFDSDDEDNNDIEAEEKPTIKKELSGRSPSPPLEDSEPEMTEEEKEFHLMVMTKTLLTEILLEVTNEEILHVAKEAHRKATRAPAKQLAQSSALASLTGLRGLGDYGSDESEDEDERSVRGSESSDTDEEELHHRIREKQDAFRRKEREMFLLQEKQAQDAEPLVERRRSRNEKDDGEGKLPGRAKERSGRGSSDSPANGHSSSSRSSSSHSSHHSSSSSSSSSASSRSSSRSSSPRRKRRRSRSSSYKSRRRSRSRSSHRHRGEKVRDRRRSSNDRSGRHKKERSDSRERRSRRSRSRSRGRDRGRARARDSRSRERKRSREGRDSSRGGKHKQKASSKDRRRERSHSHEKDKKKKERERERERDADKKKDKTKTKEKEKGSSVGSEENGRMRRRKESDSWMESEKYSRQDSKSSRKGSAKASKRRSDSESSRSSSPEVSKEKKSKKSKRSRSRSTDKSHKSGKKASRKHKSKSRSR</sequence>
<dbReference type="Proteomes" id="UP000005226">
    <property type="component" value="Chromosome 7"/>
</dbReference>
<feature type="compositionally biased region" description="Acidic residues" evidence="1">
    <location>
        <begin position="389"/>
        <end position="398"/>
    </location>
</feature>
<feature type="compositionally biased region" description="Polar residues" evidence="1">
    <location>
        <begin position="68"/>
        <end position="77"/>
    </location>
</feature>
<dbReference type="PANTHER" id="PTHR31518">
    <property type="entry name" value="ARGININE/SERINE-RICH PROTEIN PNISR"/>
    <property type="match status" value="1"/>
</dbReference>
<feature type="compositionally biased region" description="Acidic residues" evidence="1">
    <location>
        <begin position="316"/>
        <end position="326"/>
    </location>
</feature>
<dbReference type="Pfam" id="PF15996">
    <property type="entry name" value="PNISR"/>
    <property type="match status" value="1"/>
</dbReference>
<feature type="compositionally biased region" description="Acidic residues" evidence="1">
    <location>
        <begin position="286"/>
        <end position="296"/>
    </location>
</feature>
<feature type="compositionally biased region" description="Basic and acidic residues" evidence="1">
    <location>
        <begin position="420"/>
        <end position="432"/>
    </location>
</feature>
<feature type="compositionally biased region" description="Basic and acidic residues" evidence="1">
    <location>
        <begin position="234"/>
        <end position="271"/>
    </location>
</feature>
<feature type="compositionally biased region" description="Basic and acidic residues" evidence="1">
    <location>
        <begin position="620"/>
        <end position="634"/>
    </location>
</feature>
<feature type="compositionally biased region" description="Basic residues" evidence="1">
    <location>
        <begin position="726"/>
        <end position="736"/>
    </location>
</feature>
<feature type="region of interest" description="Disordered" evidence="1">
    <location>
        <begin position="1"/>
        <end position="152"/>
    </location>
</feature>
<feature type="compositionally biased region" description="Basic residues" evidence="1">
    <location>
        <begin position="517"/>
        <end position="547"/>
    </location>
</feature>
<proteinExistence type="predicted"/>
<feature type="compositionally biased region" description="Basic and acidic residues" evidence="1">
    <location>
        <begin position="641"/>
        <end position="664"/>
    </location>
</feature>
<keyword evidence="3" id="KW-1185">Reference proteome</keyword>
<feature type="compositionally biased region" description="Basic and acidic residues" evidence="1">
    <location>
        <begin position="446"/>
        <end position="472"/>
    </location>
</feature>
<feature type="compositionally biased region" description="Low complexity" evidence="1">
    <location>
        <begin position="369"/>
        <end position="379"/>
    </location>
</feature>
<feature type="compositionally biased region" description="Low complexity" evidence="1">
    <location>
        <begin position="483"/>
        <end position="516"/>
    </location>
</feature>
<evidence type="ECO:0000313" key="2">
    <source>
        <dbReference type="Ensembl" id="ENSTRUP00000000608.3"/>
    </source>
</evidence>
<organism evidence="2 3">
    <name type="scientific">Takifugu rubripes</name>
    <name type="common">Japanese pufferfish</name>
    <name type="synonym">Fugu rubripes</name>
    <dbReference type="NCBI Taxonomy" id="31033"/>
    <lineage>
        <taxon>Eukaryota</taxon>
        <taxon>Metazoa</taxon>
        <taxon>Chordata</taxon>
        <taxon>Craniata</taxon>
        <taxon>Vertebrata</taxon>
        <taxon>Euteleostomi</taxon>
        <taxon>Actinopterygii</taxon>
        <taxon>Neopterygii</taxon>
        <taxon>Teleostei</taxon>
        <taxon>Neoteleostei</taxon>
        <taxon>Acanthomorphata</taxon>
        <taxon>Eupercaria</taxon>
        <taxon>Tetraodontiformes</taxon>
        <taxon>Tetradontoidea</taxon>
        <taxon>Tetraodontidae</taxon>
        <taxon>Takifugu</taxon>
    </lineage>
</organism>
<feature type="compositionally biased region" description="Basic and acidic residues" evidence="1">
    <location>
        <begin position="191"/>
        <end position="205"/>
    </location>
</feature>
<feature type="compositionally biased region" description="Low complexity" evidence="1">
    <location>
        <begin position="1"/>
        <end position="27"/>
    </location>
</feature>
<protein>
    <recommendedName>
        <fullName evidence="4">PNN-interacting serine/arginine-rich protein</fullName>
    </recommendedName>
</protein>
<dbReference type="AlphaFoldDB" id="H2RKE5"/>
<feature type="region of interest" description="Disordered" evidence="1">
    <location>
        <begin position="168"/>
        <end position="214"/>
    </location>
</feature>
<dbReference type="eggNOG" id="ENOG502QUV0">
    <property type="taxonomic scope" value="Eukaryota"/>
</dbReference>
<feature type="compositionally biased region" description="Basic and acidic residues" evidence="1">
    <location>
        <begin position="297"/>
        <end position="307"/>
    </location>
</feature>
<feature type="region of interest" description="Disordered" evidence="1">
    <location>
        <begin position="358"/>
        <end position="760"/>
    </location>
</feature>
<feature type="compositionally biased region" description="Basic residues" evidence="1">
    <location>
        <begin position="744"/>
        <end position="760"/>
    </location>
</feature>
<reference evidence="2 3" key="1">
    <citation type="journal article" date="2011" name="Genome Biol. Evol.">
        <title>Integration of the genetic map and genome assembly of fugu facilitates insights into distinct features of genome evolution in teleosts and mammals.</title>
        <authorList>
            <person name="Kai W."/>
            <person name="Kikuchi K."/>
            <person name="Tohari S."/>
            <person name="Chew A.K."/>
            <person name="Tay A."/>
            <person name="Fujiwara A."/>
            <person name="Hosoya S."/>
            <person name="Suetake H."/>
            <person name="Naruse K."/>
            <person name="Brenner S."/>
            <person name="Suzuki Y."/>
            <person name="Venkatesh B."/>
        </authorList>
    </citation>
    <scope>NUCLEOTIDE SEQUENCE [LARGE SCALE GENOMIC DNA]</scope>
</reference>
<name>H2RKE5_TAKRU</name>
<feature type="compositionally biased region" description="Polar residues" evidence="1">
    <location>
        <begin position="119"/>
        <end position="131"/>
    </location>
</feature>
<evidence type="ECO:0000256" key="1">
    <source>
        <dbReference type="SAM" id="MobiDB-lite"/>
    </source>
</evidence>
<feature type="compositionally biased region" description="Polar residues" evidence="1">
    <location>
        <begin position="473"/>
        <end position="482"/>
    </location>
</feature>
<gene>
    <name evidence="2" type="primary">pnisr</name>
</gene>
<feature type="region of interest" description="Disordered" evidence="1">
    <location>
        <begin position="231"/>
        <end position="326"/>
    </location>
</feature>
<feature type="compositionally biased region" description="Basic and acidic residues" evidence="1">
    <location>
        <begin position="671"/>
        <end position="697"/>
    </location>
</feature>